<reference evidence="1" key="2">
    <citation type="submission" date="2020-05" db="UniProtKB">
        <authorList>
            <consortium name="EnsemblMetazoa"/>
        </authorList>
    </citation>
    <scope>IDENTIFICATION</scope>
    <source>
        <strain evidence="1">Epiroticus2</strain>
    </source>
</reference>
<accession>A0A182PEZ9</accession>
<dbReference type="VEuPathDB" id="VectorBase:AEPI005504"/>
<keyword evidence="2" id="KW-1185">Reference proteome</keyword>
<name>A0A182PEZ9_9DIPT</name>
<protein>
    <submittedName>
        <fullName evidence="1">Uncharacterized protein</fullName>
    </submittedName>
</protein>
<organism evidence="1 2">
    <name type="scientific">Anopheles epiroticus</name>
    <dbReference type="NCBI Taxonomy" id="199890"/>
    <lineage>
        <taxon>Eukaryota</taxon>
        <taxon>Metazoa</taxon>
        <taxon>Ecdysozoa</taxon>
        <taxon>Arthropoda</taxon>
        <taxon>Hexapoda</taxon>
        <taxon>Insecta</taxon>
        <taxon>Pterygota</taxon>
        <taxon>Neoptera</taxon>
        <taxon>Endopterygota</taxon>
        <taxon>Diptera</taxon>
        <taxon>Nematocera</taxon>
        <taxon>Culicoidea</taxon>
        <taxon>Culicidae</taxon>
        <taxon>Anophelinae</taxon>
        <taxon>Anopheles</taxon>
    </lineage>
</organism>
<dbReference type="Proteomes" id="UP000075885">
    <property type="component" value="Unassembled WGS sequence"/>
</dbReference>
<evidence type="ECO:0000313" key="2">
    <source>
        <dbReference type="Proteomes" id="UP000075885"/>
    </source>
</evidence>
<dbReference type="EnsemblMetazoa" id="AEPI005504-RA">
    <property type="protein sequence ID" value="AEPI005504-PA"/>
    <property type="gene ID" value="AEPI005504"/>
</dbReference>
<sequence length="81" mass="9214">MERSRRVPSGSQQTIFFSKNRVGESLGVMYPTKNRLSRDCYPRVLEHIIKTQSPQVLCRDYKEILGTLDIISTDPGKGNTV</sequence>
<dbReference type="AlphaFoldDB" id="A0A182PEZ9"/>
<proteinExistence type="predicted"/>
<evidence type="ECO:0000313" key="1">
    <source>
        <dbReference type="EnsemblMetazoa" id="AEPI005504-PA"/>
    </source>
</evidence>
<reference evidence="2" key="1">
    <citation type="submission" date="2013-03" db="EMBL/GenBank/DDBJ databases">
        <title>The Genome Sequence of Anopheles epiroticus epiroticus2.</title>
        <authorList>
            <consortium name="The Broad Institute Genomics Platform"/>
            <person name="Neafsey D.E."/>
            <person name="Howell P."/>
            <person name="Walker B."/>
            <person name="Young S.K."/>
            <person name="Zeng Q."/>
            <person name="Gargeya S."/>
            <person name="Fitzgerald M."/>
            <person name="Haas B."/>
            <person name="Abouelleil A."/>
            <person name="Allen A.W."/>
            <person name="Alvarado L."/>
            <person name="Arachchi H.M."/>
            <person name="Berlin A.M."/>
            <person name="Chapman S.B."/>
            <person name="Gainer-Dewar J."/>
            <person name="Goldberg J."/>
            <person name="Griggs A."/>
            <person name="Gujja S."/>
            <person name="Hansen M."/>
            <person name="Howarth C."/>
            <person name="Imamovic A."/>
            <person name="Ireland A."/>
            <person name="Larimer J."/>
            <person name="McCowan C."/>
            <person name="Murphy C."/>
            <person name="Pearson M."/>
            <person name="Poon T.W."/>
            <person name="Priest M."/>
            <person name="Roberts A."/>
            <person name="Saif S."/>
            <person name="Shea T."/>
            <person name="Sisk P."/>
            <person name="Sykes S."/>
            <person name="Wortman J."/>
            <person name="Nusbaum C."/>
            <person name="Birren B."/>
        </authorList>
    </citation>
    <scope>NUCLEOTIDE SEQUENCE [LARGE SCALE GENOMIC DNA]</scope>
    <source>
        <strain evidence="2">Epiroticus2</strain>
    </source>
</reference>